<dbReference type="PROSITE" id="PS00109">
    <property type="entry name" value="PROTEIN_KINASE_TYR"/>
    <property type="match status" value="1"/>
</dbReference>
<feature type="binding site" evidence="6">
    <location>
        <position position="461"/>
    </location>
    <ligand>
        <name>ATP</name>
        <dbReference type="ChEBI" id="CHEBI:30616"/>
    </ligand>
</feature>
<dbReference type="PROSITE" id="PS50011">
    <property type="entry name" value="PROTEIN_KINASE_DOM"/>
    <property type="match status" value="1"/>
</dbReference>
<dbReference type="InterPro" id="IPR011009">
    <property type="entry name" value="Kinase-like_dom_sf"/>
</dbReference>
<dbReference type="InterPro" id="IPR008266">
    <property type="entry name" value="Tyr_kinase_AS"/>
</dbReference>
<feature type="domain" description="Protein kinase" evidence="8">
    <location>
        <begin position="432"/>
        <end position="703"/>
    </location>
</feature>
<sequence>LEWFSEHFKHDRKFSLHAHKELFKKLFSVIVKQKVPVISSNEEIKLNIVICLRMLMRDPYFQQAFIRSDGITYFSDMFHVKAKNYLVCAEETCVVDLTAHLASMFYKLSNHPKNHDILIDISIHKTMLHLLKAGDVFILHCALHTLTALAENKTLRTLIGDLHSVEQVIQIIQEFDDYSKCCGADLLRTLSSDAEIQQQMMIYDALPVLLSVLNDCEQCDLLWHVVWILVQLCSDVEWANEIRLLGGVPVLLNLLNSNRTLNCGRFKLSSGYVRHTRAAVTPLTSNKDELTESKIRLYSACCAALTELALDDRCTQTIVQSNGLYIIAKFILPRNLPEKRSSNSGILLQQNAFRALRFLFSMERNRKMFKRLFPPDMFQSFIDIGHYVRESEEYKPLVEQLNSMEEQGLDDVRSGVEELNQNKTPKRRIREYDIYDILGSGAFGSVYRVRKGSNQTTLALKEVRMVTGGGKKGKERQKREIDEIVRELSIIREQLRHPNVVRYYSTFQENDKLYIEMELIEGASLQDYFNSLKEKKEPGMGEIRLWRVFIQMCLALRYLHCDKRIVHRDLSPNNVMLGENDKVTITDFGLAKQKPDSSKMMSVVGTILYSCPEIIKNEPYNEKADIWALGCILYQMATLDPPFLTSNMLSLAKNICDGEFPPIPDDGTYTKLVNKTVSCCLTVEPSERPDIIGVCGVISGPLMRYTDHITHLHMVAEKRVEKERRRTQRHFYEARRNSITIKPMTSMIIFFFFNKGSYERASRNFDGSNGSVTSQSSDIPTTMRSNSDETEVFDAILNQNRIKIKISPIEIPATEDKGIEIKVDSSMARNFVNGHDKGNKSNDLFSLLNNVVETPLRKPTRPVSAGTKQPHPPSPDLRGEVPRRALSFDLSECKYSYGTKGSVYSILMLIVIKQYTALLSSSCGGTSRMLSISPSKLRQINDPVQQTLIQLHKIIYIDQLPPTSEVNFRRRIISRYKRSLFSPNSPSAGLKNELKKLLCGSHETIDVGFLEATSLAQRATAEAETRELLGDQSTTTVTAEPSSLYEGGITYGQMQGIIERVLKESGYYDITN</sequence>
<dbReference type="Gene3D" id="1.10.510.10">
    <property type="entry name" value="Transferase(Phosphotransferase) domain 1"/>
    <property type="match status" value="1"/>
</dbReference>
<evidence type="ECO:0000256" key="2">
    <source>
        <dbReference type="ARBA" id="ARBA00022679"/>
    </source>
</evidence>
<reference evidence="10" key="1">
    <citation type="journal article" date="2002" name="Science">
        <title>The draft genome of Ciona intestinalis: insights into chordate and vertebrate origins.</title>
        <authorList>
            <person name="Dehal P."/>
            <person name="Satou Y."/>
            <person name="Campbell R.K."/>
            <person name="Chapman J."/>
            <person name="Degnan B."/>
            <person name="De Tomaso A."/>
            <person name="Davidson B."/>
            <person name="Di Gregorio A."/>
            <person name="Gelpke M."/>
            <person name="Goodstein D.M."/>
            <person name="Harafuji N."/>
            <person name="Hastings K.E."/>
            <person name="Ho I."/>
            <person name="Hotta K."/>
            <person name="Huang W."/>
            <person name="Kawashima T."/>
            <person name="Lemaire P."/>
            <person name="Martinez D."/>
            <person name="Meinertzhagen I.A."/>
            <person name="Necula S."/>
            <person name="Nonaka M."/>
            <person name="Putnam N."/>
            <person name="Rash S."/>
            <person name="Saiga H."/>
            <person name="Satake M."/>
            <person name="Terry A."/>
            <person name="Yamada L."/>
            <person name="Wang H.G."/>
            <person name="Awazu S."/>
            <person name="Azumi K."/>
            <person name="Boore J."/>
            <person name="Branno M."/>
            <person name="Chin-Bow S."/>
            <person name="DeSantis R."/>
            <person name="Doyle S."/>
            <person name="Francino P."/>
            <person name="Keys D.N."/>
            <person name="Haga S."/>
            <person name="Hayashi H."/>
            <person name="Hino K."/>
            <person name="Imai K.S."/>
            <person name="Inaba K."/>
            <person name="Kano S."/>
            <person name="Kobayashi K."/>
            <person name="Kobayashi M."/>
            <person name="Lee B.I."/>
            <person name="Makabe K.W."/>
            <person name="Manohar C."/>
            <person name="Matassi G."/>
            <person name="Medina M."/>
            <person name="Mochizuki Y."/>
            <person name="Mount S."/>
            <person name="Morishita T."/>
            <person name="Miura S."/>
            <person name="Nakayama A."/>
            <person name="Nishizaka S."/>
            <person name="Nomoto H."/>
            <person name="Ohta F."/>
            <person name="Oishi K."/>
            <person name="Rigoutsos I."/>
            <person name="Sano M."/>
            <person name="Sasaki A."/>
            <person name="Sasakura Y."/>
            <person name="Shoguchi E."/>
            <person name="Shin-i T."/>
            <person name="Spagnuolo A."/>
            <person name="Stainier D."/>
            <person name="Suzuki M.M."/>
            <person name="Tassy O."/>
            <person name="Takatori N."/>
            <person name="Tokuoka M."/>
            <person name="Yagi K."/>
            <person name="Yoshizaki F."/>
            <person name="Wada S."/>
            <person name="Zhang C."/>
            <person name="Hyatt P.D."/>
            <person name="Larimer F."/>
            <person name="Detter C."/>
            <person name="Doggett N."/>
            <person name="Glavina T."/>
            <person name="Hawkins T."/>
            <person name="Richardson P."/>
            <person name="Lucas S."/>
            <person name="Kohara Y."/>
            <person name="Levine M."/>
            <person name="Satoh N."/>
            <person name="Rokhsar D.S."/>
        </authorList>
    </citation>
    <scope>NUCLEOTIDE SEQUENCE [LARGE SCALE GENOMIC DNA]</scope>
</reference>
<reference evidence="9" key="4">
    <citation type="submission" date="2025-09" db="UniProtKB">
        <authorList>
            <consortium name="Ensembl"/>
        </authorList>
    </citation>
    <scope>IDENTIFICATION</scope>
</reference>
<dbReference type="PROSITE" id="PS00107">
    <property type="entry name" value="PROTEIN_KINASE_ATP"/>
    <property type="match status" value="1"/>
</dbReference>
<keyword evidence="5 6" id="KW-0067">ATP-binding</keyword>
<dbReference type="PANTHER" id="PTHR43671:SF92">
    <property type="entry name" value="SERINE_THREONINE-PROTEIN KINASE NEK10"/>
    <property type="match status" value="1"/>
</dbReference>
<dbReference type="OMA" id="VCLQLIP"/>
<dbReference type="Pfam" id="PF00069">
    <property type="entry name" value="Pkinase"/>
    <property type="match status" value="1"/>
</dbReference>
<evidence type="ECO:0000313" key="9">
    <source>
        <dbReference type="Ensembl" id="ENSCINP00000030372.1"/>
    </source>
</evidence>
<evidence type="ECO:0000256" key="7">
    <source>
        <dbReference type="SAM" id="MobiDB-lite"/>
    </source>
</evidence>
<dbReference type="AlphaFoldDB" id="H2XL40"/>
<comment type="similarity">
    <text evidence="1">Belongs to the protein kinase superfamily. NEK Ser/Thr protein kinase family. NIMA subfamily.</text>
</comment>
<dbReference type="InterPro" id="IPR000719">
    <property type="entry name" value="Prot_kinase_dom"/>
</dbReference>
<name>H2XL40_CIOIN</name>
<dbReference type="SUPFAM" id="SSF48371">
    <property type="entry name" value="ARM repeat"/>
    <property type="match status" value="1"/>
</dbReference>
<reference evidence="9" key="3">
    <citation type="submission" date="2025-08" db="UniProtKB">
        <authorList>
            <consortium name="Ensembl"/>
        </authorList>
    </citation>
    <scope>IDENTIFICATION</scope>
</reference>
<dbReference type="InterPro" id="IPR011989">
    <property type="entry name" value="ARM-like"/>
</dbReference>
<feature type="region of interest" description="Disordered" evidence="7">
    <location>
        <begin position="856"/>
        <end position="880"/>
    </location>
</feature>
<dbReference type="InterPro" id="IPR050660">
    <property type="entry name" value="NEK_Ser/Thr_kinase"/>
</dbReference>
<keyword evidence="10" id="KW-1185">Reference proteome</keyword>
<dbReference type="SUPFAM" id="SSF56112">
    <property type="entry name" value="Protein kinase-like (PK-like)"/>
    <property type="match status" value="1"/>
</dbReference>
<accession>H2XL40</accession>
<dbReference type="InParanoid" id="H2XL40"/>
<keyword evidence="4" id="KW-0418">Kinase</keyword>
<evidence type="ECO:0000256" key="6">
    <source>
        <dbReference type="PROSITE-ProRule" id="PRU10141"/>
    </source>
</evidence>
<organism evidence="9 10">
    <name type="scientific">Ciona intestinalis</name>
    <name type="common">Transparent sea squirt</name>
    <name type="synonym">Ascidia intestinalis</name>
    <dbReference type="NCBI Taxonomy" id="7719"/>
    <lineage>
        <taxon>Eukaryota</taxon>
        <taxon>Metazoa</taxon>
        <taxon>Chordata</taxon>
        <taxon>Tunicata</taxon>
        <taxon>Ascidiacea</taxon>
        <taxon>Phlebobranchia</taxon>
        <taxon>Cionidae</taxon>
        <taxon>Ciona</taxon>
    </lineage>
</organism>
<proteinExistence type="inferred from homology"/>
<dbReference type="Gene3D" id="1.25.10.10">
    <property type="entry name" value="Leucine-rich Repeat Variant"/>
    <property type="match status" value="1"/>
</dbReference>
<keyword evidence="3 6" id="KW-0547">Nucleotide-binding</keyword>
<dbReference type="InterPro" id="IPR017441">
    <property type="entry name" value="Protein_kinase_ATP_BS"/>
</dbReference>
<feature type="compositionally biased region" description="Polar residues" evidence="7">
    <location>
        <begin position="767"/>
        <end position="785"/>
    </location>
</feature>
<dbReference type="FunFam" id="1.10.510.10:FF:001213">
    <property type="entry name" value="serine/threonine-protein kinase Nek10"/>
    <property type="match status" value="1"/>
</dbReference>
<dbReference type="GO" id="GO:0005524">
    <property type="term" value="F:ATP binding"/>
    <property type="evidence" value="ECO:0007669"/>
    <property type="project" value="UniProtKB-UniRule"/>
</dbReference>
<dbReference type="InterPro" id="IPR016024">
    <property type="entry name" value="ARM-type_fold"/>
</dbReference>
<evidence type="ECO:0000313" key="10">
    <source>
        <dbReference type="Proteomes" id="UP000008144"/>
    </source>
</evidence>
<reference evidence="9" key="2">
    <citation type="journal article" date="2008" name="Genome Biol.">
        <title>Improved genome assembly and evidence-based global gene model set for the chordate Ciona intestinalis: new insight into intron and operon populations.</title>
        <authorList>
            <person name="Satou Y."/>
            <person name="Mineta K."/>
            <person name="Ogasawara M."/>
            <person name="Sasakura Y."/>
            <person name="Shoguchi E."/>
            <person name="Ueno K."/>
            <person name="Yamada L."/>
            <person name="Matsumoto J."/>
            <person name="Wasserscheid J."/>
            <person name="Dewar K."/>
            <person name="Wiley G.B."/>
            <person name="Macmil S.L."/>
            <person name="Roe B.A."/>
            <person name="Zeller R.W."/>
            <person name="Hastings K.E."/>
            <person name="Lemaire P."/>
            <person name="Lindquist E."/>
            <person name="Endo T."/>
            <person name="Hotta K."/>
            <person name="Inaba K."/>
        </authorList>
    </citation>
    <scope>NUCLEOTIDE SEQUENCE [LARGE SCALE GENOMIC DNA]</scope>
    <source>
        <strain evidence="9">wild type</strain>
    </source>
</reference>
<dbReference type="GeneTree" id="ENSGT00940000161037"/>
<evidence type="ECO:0000256" key="3">
    <source>
        <dbReference type="ARBA" id="ARBA00022741"/>
    </source>
</evidence>
<evidence type="ECO:0000259" key="8">
    <source>
        <dbReference type="PROSITE" id="PS50011"/>
    </source>
</evidence>
<keyword evidence="2" id="KW-0808">Transferase</keyword>
<evidence type="ECO:0000256" key="4">
    <source>
        <dbReference type="ARBA" id="ARBA00022777"/>
    </source>
</evidence>
<feature type="region of interest" description="Disordered" evidence="7">
    <location>
        <begin position="767"/>
        <end position="787"/>
    </location>
</feature>
<dbReference type="EMBL" id="EAAA01001566">
    <property type="status" value="NOT_ANNOTATED_CDS"/>
    <property type="molecule type" value="Genomic_DNA"/>
</dbReference>
<dbReference type="Proteomes" id="UP000008144">
    <property type="component" value="Chromosome 2"/>
</dbReference>
<dbReference type="PANTHER" id="PTHR43671">
    <property type="entry name" value="SERINE/THREONINE-PROTEIN KINASE NEK"/>
    <property type="match status" value="1"/>
</dbReference>
<protein>
    <recommendedName>
        <fullName evidence="8">Protein kinase domain-containing protein</fullName>
    </recommendedName>
</protein>
<dbReference type="Ensembl" id="ENSCINT00000032128.1">
    <property type="protein sequence ID" value="ENSCINP00000030372.1"/>
    <property type="gene ID" value="ENSCING00000007226.3"/>
</dbReference>
<evidence type="ECO:0000256" key="5">
    <source>
        <dbReference type="ARBA" id="ARBA00022840"/>
    </source>
</evidence>
<dbReference type="FunFam" id="1.25.10.10:FF:000612">
    <property type="entry name" value="Serine/threonine-protein kinase Nek10"/>
    <property type="match status" value="1"/>
</dbReference>
<evidence type="ECO:0000256" key="1">
    <source>
        <dbReference type="ARBA" id="ARBA00010886"/>
    </source>
</evidence>
<dbReference type="GO" id="GO:1902749">
    <property type="term" value="P:regulation of cell cycle G2/M phase transition"/>
    <property type="evidence" value="ECO:0000318"/>
    <property type="project" value="GO_Central"/>
</dbReference>
<dbReference type="GO" id="GO:0004674">
    <property type="term" value="F:protein serine/threonine kinase activity"/>
    <property type="evidence" value="ECO:0000318"/>
    <property type="project" value="GO_Central"/>
</dbReference>
<dbReference type="STRING" id="7719.ENSCINP00000030372"/>